<feature type="compositionally biased region" description="Polar residues" evidence="1">
    <location>
        <begin position="333"/>
        <end position="352"/>
    </location>
</feature>
<organism evidence="2 3">
    <name type="scientific">Vitrella brassicaformis (strain CCMP3155)</name>
    <dbReference type="NCBI Taxonomy" id="1169540"/>
    <lineage>
        <taxon>Eukaryota</taxon>
        <taxon>Sar</taxon>
        <taxon>Alveolata</taxon>
        <taxon>Colpodellida</taxon>
        <taxon>Vitrellaceae</taxon>
        <taxon>Vitrella</taxon>
    </lineage>
</organism>
<sequence length="431" mass="45800">MAERDGVNGRPSLPHLDGVQEKERPASPLQTPTTAPSVQHHDDGQTPPVAVSPLPDLTIQAPANPFGLSSSAHEESPAPPVSRTPSVKPPPAFAAASLSTTPFVGRAGFQMDERYRDLMQYLQQTPHSKRRRMGAGTFVPSATSGSAADTTQCLLSVLCGPPAPHTAANTTPLILRDTAKSRTSKQTDPAASIAVLGGSVADDDEKELDSRELQTFIQHLGPLTQSLERLTGRMPVQGKRKTPRLSDRLKYLAKLVREELEQDNVKGGSKKAQGTKTSRKGKRGGGDEGLGEDEGKGVEAVSQRRTSGRLRMFPAHVRAQLQDTEDAREPFTHRSSSSNPVQDASKPSSSTNLPSLALLEALEASDAPGDDSSGGEEGRRMPPGSRKRTHGNTSELNLFLKALAEVALGDEDKKEGSTSVRGGRATAEGGK</sequence>
<evidence type="ECO:0000256" key="1">
    <source>
        <dbReference type="SAM" id="MobiDB-lite"/>
    </source>
</evidence>
<dbReference type="InParanoid" id="A0A0G4EW23"/>
<dbReference type="Proteomes" id="UP000041254">
    <property type="component" value="Unassembled WGS sequence"/>
</dbReference>
<reference evidence="2 3" key="1">
    <citation type="submission" date="2014-11" db="EMBL/GenBank/DDBJ databases">
        <authorList>
            <person name="Zhu J."/>
            <person name="Qi W."/>
            <person name="Song R."/>
        </authorList>
    </citation>
    <scope>NUCLEOTIDE SEQUENCE [LARGE SCALE GENOMIC DNA]</scope>
</reference>
<keyword evidence="3" id="KW-1185">Reference proteome</keyword>
<feature type="region of interest" description="Disordered" evidence="1">
    <location>
        <begin position="261"/>
        <end position="394"/>
    </location>
</feature>
<feature type="compositionally biased region" description="Low complexity" evidence="1">
    <location>
        <begin position="353"/>
        <end position="367"/>
    </location>
</feature>
<dbReference type="AlphaFoldDB" id="A0A0G4EW23"/>
<accession>A0A0G4EW23</accession>
<feature type="compositionally biased region" description="Pro residues" evidence="1">
    <location>
        <begin position="77"/>
        <end position="92"/>
    </location>
</feature>
<protein>
    <submittedName>
        <fullName evidence="2">Uncharacterized protein</fullName>
    </submittedName>
</protein>
<evidence type="ECO:0000313" key="3">
    <source>
        <dbReference type="Proteomes" id="UP000041254"/>
    </source>
</evidence>
<name>A0A0G4EW23_VITBC</name>
<proteinExistence type="predicted"/>
<evidence type="ECO:0000313" key="2">
    <source>
        <dbReference type="EMBL" id="CEM02642.1"/>
    </source>
</evidence>
<feature type="compositionally biased region" description="Polar residues" evidence="1">
    <location>
        <begin position="28"/>
        <end position="37"/>
    </location>
</feature>
<feature type="region of interest" description="Disordered" evidence="1">
    <location>
        <begin position="408"/>
        <end position="431"/>
    </location>
</feature>
<gene>
    <name evidence="2" type="ORF">Vbra_8374</name>
</gene>
<feature type="region of interest" description="Disordered" evidence="1">
    <location>
        <begin position="1"/>
        <end position="93"/>
    </location>
</feature>
<dbReference type="EMBL" id="CDMY01000332">
    <property type="protein sequence ID" value="CEM02642.1"/>
    <property type="molecule type" value="Genomic_DNA"/>
</dbReference>
<dbReference type="VEuPathDB" id="CryptoDB:Vbra_8374"/>